<dbReference type="Proteomes" id="UP000005436">
    <property type="component" value="Chromosome"/>
</dbReference>
<accession>G8UJ26</accession>
<evidence type="ECO:0000313" key="1">
    <source>
        <dbReference type="EMBL" id="AEW19821.1"/>
    </source>
</evidence>
<dbReference type="AlphaFoldDB" id="G8UJ26"/>
<dbReference type="EMBL" id="CP003191">
    <property type="protein sequence ID" value="AEW19821.1"/>
    <property type="molecule type" value="Genomic_DNA"/>
</dbReference>
<proteinExistence type="predicted"/>
<reference evidence="2" key="1">
    <citation type="submission" date="2011-12" db="EMBL/GenBank/DDBJ databases">
        <title>Complete sequence of Tannerella forsythia ATCC 43037.</title>
        <authorList>
            <person name="Dewhirst F."/>
            <person name="Tanner A."/>
            <person name="Izard J."/>
            <person name="Brinkac L."/>
            <person name="Durkin A.S."/>
            <person name="Hostetler J."/>
            <person name="Shetty J."/>
            <person name="Torralba M."/>
            <person name="Gill S."/>
            <person name="Nelson K."/>
        </authorList>
    </citation>
    <scope>NUCLEOTIDE SEQUENCE [LARGE SCALE GENOMIC DNA]</scope>
    <source>
        <strain evidence="2">ATCC 43037 / JCM 10827 / CCUG 33226 / KCTC 5666 / FDC 338</strain>
    </source>
</reference>
<dbReference type="PATRIC" id="fig|203275.8.peg.1068"/>
<gene>
    <name evidence="1" type="ordered locus">BFO_1190</name>
</gene>
<dbReference type="KEGG" id="tfo:BFO_1190"/>
<protein>
    <submittedName>
        <fullName evidence="1">Uncharacterized protein</fullName>
    </submittedName>
</protein>
<evidence type="ECO:0000313" key="2">
    <source>
        <dbReference type="Proteomes" id="UP000005436"/>
    </source>
</evidence>
<dbReference type="STRING" id="203275.BFO_1190"/>
<name>G8UJ26_TANFA</name>
<organism evidence="1 2">
    <name type="scientific">Tannerella forsythia (strain ATCC 43037 / JCM 10827 / CCUG 21028 A / KCTC 5666 / FDC 338)</name>
    <name type="common">Bacteroides forsythus</name>
    <dbReference type="NCBI Taxonomy" id="203275"/>
    <lineage>
        <taxon>Bacteria</taxon>
        <taxon>Pseudomonadati</taxon>
        <taxon>Bacteroidota</taxon>
        <taxon>Bacteroidia</taxon>
        <taxon>Bacteroidales</taxon>
        <taxon>Tannerellaceae</taxon>
        <taxon>Tannerella</taxon>
    </lineage>
</organism>
<dbReference type="HOGENOM" id="CLU_3334072_0_0_10"/>
<sequence>MDQGTEMKEKGLVYGCFLAIRIRQEEKAMKGMWSSTNP</sequence>
<keyword evidence="2" id="KW-1185">Reference proteome</keyword>